<keyword evidence="1" id="KW-0808">Transferase</keyword>
<evidence type="ECO:0000313" key="1">
    <source>
        <dbReference type="EMBL" id="KJF44435.1"/>
    </source>
</evidence>
<dbReference type="RefSeq" id="WP_045025990.1">
    <property type="nucleotide sequence ID" value="NZ_JRHC01000001.1"/>
</dbReference>
<evidence type="ECO:0000313" key="2">
    <source>
        <dbReference type="Proteomes" id="UP000032544"/>
    </source>
</evidence>
<dbReference type="GO" id="GO:0032259">
    <property type="term" value="P:methylation"/>
    <property type="evidence" value="ECO:0007669"/>
    <property type="project" value="UniProtKB-KW"/>
</dbReference>
<dbReference type="PANTHER" id="PTHR43667:SF2">
    <property type="entry name" value="FATTY ACID C-METHYL TRANSFERASE"/>
    <property type="match status" value="1"/>
</dbReference>
<sequence length="263" mass="30748">MQKRHRDKWQYFNEQAYTTRKYVIPYIKELLQPGTESTVLEIGCGEGGNLLPFVDMGCKVTGIDLSKGKIDKGQEFYSTHKNRANLTLIADNIYNRNDLGKFDLIILRDVIEHIPNQEYFMSYFKSCFHAKTIVFFGFPPWQNPFGGHQQICQNRILSKMPYIHLLPIPLYKGVLKLFGEPESRINELLEIKETGISIERFENIVKENDFEILDRTLFFINPNYEVKFKLQPRKQNKILAGIPILRNYFSTCAYYLLSAKDLV</sequence>
<dbReference type="InterPro" id="IPR029063">
    <property type="entry name" value="SAM-dependent_MTases_sf"/>
</dbReference>
<dbReference type="Gene3D" id="3.40.50.150">
    <property type="entry name" value="Vaccinia Virus protein VP39"/>
    <property type="match status" value="1"/>
</dbReference>
<dbReference type="AlphaFoldDB" id="A0A0D8JBS2"/>
<organism evidence="1 2">
    <name type="scientific">Draconibacterium sediminis</name>
    <dbReference type="NCBI Taxonomy" id="1544798"/>
    <lineage>
        <taxon>Bacteria</taxon>
        <taxon>Pseudomonadati</taxon>
        <taxon>Bacteroidota</taxon>
        <taxon>Bacteroidia</taxon>
        <taxon>Marinilabiliales</taxon>
        <taxon>Prolixibacteraceae</taxon>
        <taxon>Draconibacterium</taxon>
    </lineage>
</organism>
<gene>
    <name evidence="1" type="ORF">LH29_02765</name>
</gene>
<keyword evidence="1" id="KW-0489">Methyltransferase</keyword>
<dbReference type="PANTHER" id="PTHR43667">
    <property type="entry name" value="CYCLOPROPANE-FATTY-ACYL-PHOSPHOLIPID SYNTHASE"/>
    <property type="match status" value="1"/>
</dbReference>
<dbReference type="EMBL" id="JRHC01000001">
    <property type="protein sequence ID" value="KJF44435.1"/>
    <property type="molecule type" value="Genomic_DNA"/>
</dbReference>
<dbReference type="PATRIC" id="fig|1544798.3.peg.572"/>
<dbReference type="OrthoDB" id="323463at2"/>
<comment type="caution">
    <text evidence="1">The sequence shown here is derived from an EMBL/GenBank/DDBJ whole genome shotgun (WGS) entry which is preliminary data.</text>
</comment>
<protein>
    <submittedName>
        <fullName evidence="1">SAM-dependent methyltransferase</fullName>
    </submittedName>
</protein>
<dbReference type="GO" id="GO:0008168">
    <property type="term" value="F:methyltransferase activity"/>
    <property type="evidence" value="ECO:0007669"/>
    <property type="project" value="UniProtKB-KW"/>
</dbReference>
<dbReference type="STRING" id="1544798.LH29_02765"/>
<proteinExistence type="predicted"/>
<keyword evidence="2" id="KW-1185">Reference proteome</keyword>
<dbReference type="CDD" id="cd02440">
    <property type="entry name" value="AdoMet_MTases"/>
    <property type="match status" value="1"/>
</dbReference>
<accession>A0A0D8JBS2</accession>
<dbReference type="Proteomes" id="UP000032544">
    <property type="component" value="Unassembled WGS sequence"/>
</dbReference>
<reference evidence="1 2" key="1">
    <citation type="submission" date="2014-09" db="EMBL/GenBank/DDBJ databases">
        <title>Draft Genome Sequence of Draconibacterium sp. JN14CK-3.</title>
        <authorList>
            <person name="Dong C."/>
            <person name="Lai Q."/>
            <person name="Shao Z."/>
        </authorList>
    </citation>
    <scope>NUCLEOTIDE SEQUENCE [LARGE SCALE GENOMIC DNA]</scope>
    <source>
        <strain evidence="1 2">JN14CK-3</strain>
    </source>
</reference>
<dbReference type="Pfam" id="PF13489">
    <property type="entry name" value="Methyltransf_23"/>
    <property type="match status" value="1"/>
</dbReference>
<dbReference type="SUPFAM" id="SSF53335">
    <property type="entry name" value="S-adenosyl-L-methionine-dependent methyltransferases"/>
    <property type="match status" value="1"/>
</dbReference>
<name>A0A0D8JBS2_9BACT</name>
<dbReference type="InterPro" id="IPR050723">
    <property type="entry name" value="CFA/CMAS"/>
</dbReference>